<dbReference type="PANTHER" id="PTHR47723:SF19">
    <property type="entry name" value="POLYNUCLEOTIDYL TRANSFERASE, RIBONUCLEASE H-LIKE SUPERFAMILY PROTEIN"/>
    <property type="match status" value="1"/>
</dbReference>
<dbReference type="GO" id="GO:0003676">
    <property type="term" value="F:nucleic acid binding"/>
    <property type="evidence" value="ECO:0007669"/>
    <property type="project" value="InterPro"/>
</dbReference>
<dbReference type="InterPro" id="IPR002156">
    <property type="entry name" value="RNaseH_domain"/>
</dbReference>
<dbReference type="EMBL" id="EQ974218">
    <property type="protein sequence ID" value="EEF31777.1"/>
    <property type="molecule type" value="Genomic_DNA"/>
</dbReference>
<dbReference type="eggNOG" id="KOG1075">
    <property type="taxonomic scope" value="Eukaryota"/>
</dbReference>
<evidence type="ECO:0000313" key="2">
    <source>
        <dbReference type="EMBL" id="EEF31777.1"/>
    </source>
</evidence>
<gene>
    <name evidence="2" type="ORF">RCOM_0858970</name>
</gene>
<evidence type="ECO:0000259" key="1">
    <source>
        <dbReference type="Pfam" id="PF13456"/>
    </source>
</evidence>
<dbReference type="InterPro" id="IPR012337">
    <property type="entry name" value="RNaseH-like_sf"/>
</dbReference>
<keyword evidence="3" id="KW-1185">Reference proteome</keyword>
<dbReference type="InParanoid" id="B9SX78"/>
<dbReference type="GO" id="GO:0004523">
    <property type="term" value="F:RNA-DNA hybrid ribonuclease activity"/>
    <property type="evidence" value="ECO:0007669"/>
    <property type="project" value="InterPro"/>
</dbReference>
<dbReference type="AlphaFoldDB" id="B9SX78"/>
<reference evidence="3" key="1">
    <citation type="journal article" date="2010" name="Nat. Biotechnol.">
        <title>Draft genome sequence of the oilseed species Ricinus communis.</title>
        <authorList>
            <person name="Chan A.P."/>
            <person name="Crabtree J."/>
            <person name="Zhao Q."/>
            <person name="Lorenzi H."/>
            <person name="Orvis J."/>
            <person name="Puiu D."/>
            <person name="Melake-Berhan A."/>
            <person name="Jones K.M."/>
            <person name="Redman J."/>
            <person name="Chen G."/>
            <person name="Cahoon E.B."/>
            <person name="Gedil M."/>
            <person name="Stanke M."/>
            <person name="Haas B.J."/>
            <person name="Wortman J.R."/>
            <person name="Fraser-Liggett C.M."/>
            <person name="Ravel J."/>
            <person name="Rabinowicz P.D."/>
        </authorList>
    </citation>
    <scope>NUCLEOTIDE SEQUENCE [LARGE SCALE GENOMIC DNA]</scope>
    <source>
        <strain evidence="3">cv. Hale</strain>
    </source>
</reference>
<dbReference type="PANTHER" id="PTHR47723">
    <property type="entry name" value="OS05G0353850 PROTEIN"/>
    <property type="match status" value="1"/>
</dbReference>
<protein>
    <submittedName>
        <fullName evidence="2">Nuclease, putative</fullName>
    </submittedName>
</protein>
<dbReference type="InterPro" id="IPR036397">
    <property type="entry name" value="RNaseH_sf"/>
</dbReference>
<dbReference type="InterPro" id="IPR053151">
    <property type="entry name" value="RNase_H-like"/>
</dbReference>
<dbReference type="CDD" id="cd06222">
    <property type="entry name" value="RNase_H_like"/>
    <property type="match status" value="1"/>
</dbReference>
<dbReference type="Pfam" id="PF13456">
    <property type="entry name" value="RVT_3"/>
    <property type="match status" value="1"/>
</dbReference>
<dbReference type="Gene3D" id="3.30.420.10">
    <property type="entry name" value="Ribonuclease H-like superfamily/Ribonuclease H"/>
    <property type="match status" value="1"/>
</dbReference>
<accession>B9SX78</accession>
<dbReference type="SUPFAM" id="SSF53098">
    <property type="entry name" value="Ribonuclease H-like"/>
    <property type="match status" value="1"/>
</dbReference>
<name>B9SX78_RICCO</name>
<dbReference type="InterPro" id="IPR044730">
    <property type="entry name" value="RNase_H-like_dom_plant"/>
</dbReference>
<organism evidence="2 3">
    <name type="scientific">Ricinus communis</name>
    <name type="common">Castor bean</name>
    <dbReference type="NCBI Taxonomy" id="3988"/>
    <lineage>
        <taxon>Eukaryota</taxon>
        <taxon>Viridiplantae</taxon>
        <taxon>Streptophyta</taxon>
        <taxon>Embryophyta</taxon>
        <taxon>Tracheophyta</taxon>
        <taxon>Spermatophyta</taxon>
        <taxon>Magnoliopsida</taxon>
        <taxon>eudicotyledons</taxon>
        <taxon>Gunneridae</taxon>
        <taxon>Pentapetalae</taxon>
        <taxon>rosids</taxon>
        <taxon>fabids</taxon>
        <taxon>Malpighiales</taxon>
        <taxon>Euphorbiaceae</taxon>
        <taxon>Acalyphoideae</taxon>
        <taxon>Acalypheae</taxon>
        <taxon>Ricinus</taxon>
    </lineage>
</organism>
<evidence type="ECO:0000313" key="3">
    <source>
        <dbReference type="Proteomes" id="UP000008311"/>
    </source>
</evidence>
<sequence length="113" mass="12416">MVIQRAIPGSAGGGGLFRNEFGDWIGGYVVHIGYCTAIEAELWAALQGLLIARRRGYQRLVLEVDSQLLVAWPTSLSVLEGKCANLVQTCRGLEHEFSSFQVQHVFQEGNRPG</sequence>
<dbReference type="Proteomes" id="UP000008311">
    <property type="component" value="Unassembled WGS sequence"/>
</dbReference>
<feature type="domain" description="RNase H type-1" evidence="1">
    <location>
        <begin position="9"/>
        <end position="112"/>
    </location>
</feature>
<proteinExistence type="predicted"/>